<feature type="compositionally biased region" description="Low complexity" evidence="2">
    <location>
        <begin position="342"/>
        <end position="356"/>
    </location>
</feature>
<dbReference type="Gramene" id="TraesLDM1D03G00578080.1">
    <property type="protein sequence ID" value="TraesLDM1D03G00578080.1"/>
    <property type="gene ID" value="TraesLDM1D03G00578080"/>
</dbReference>
<evidence type="ECO:0000256" key="2">
    <source>
        <dbReference type="SAM" id="MobiDB-lite"/>
    </source>
</evidence>
<dbReference type="Gramene" id="TraesARI1D03G00582220.1">
    <property type="protein sequence ID" value="TraesARI1D03G00582220.1"/>
    <property type="gene ID" value="TraesARI1D03G00582220"/>
</dbReference>
<dbReference type="Gramene" id="TraesMAC1D03G00575230.2">
    <property type="protein sequence ID" value="TraesMAC1D03G00575230.2"/>
    <property type="gene ID" value="TraesMAC1D03G00575230"/>
</dbReference>
<dbReference type="RefSeq" id="XP_044452126.1">
    <property type="nucleotide sequence ID" value="XM_044596191.1"/>
</dbReference>
<keyword evidence="1" id="KW-0175">Coiled coil</keyword>
<accession>A0A3B6A2P5</accession>
<dbReference type="AlphaFoldDB" id="A0A3B6A2P5"/>
<dbReference type="Gramene" id="TraesROB_scaffold_074500_01G000200.1">
    <property type="protein sequence ID" value="TraesROB_scaffold_074500_01G000200.1"/>
    <property type="gene ID" value="TraesROB_scaffold_074500_01G000200"/>
</dbReference>
<protein>
    <submittedName>
        <fullName evidence="3">Uncharacterized protein</fullName>
    </submittedName>
</protein>
<name>A0A3B6A2P5_WHEAT</name>
<dbReference type="Gramene" id="TraesWEE_scaffold_086085_01G000100.1">
    <property type="protein sequence ID" value="TraesWEE_scaffold_086085_01G000100.1"/>
    <property type="gene ID" value="TraesWEE_scaffold_086085_01G000100"/>
</dbReference>
<feature type="coiled-coil region" evidence="1">
    <location>
        <begin position="127"/>
        <end position="161"/>
    </location>
</feature>
<evidence type="ECO:0000313" key="4">
    <source>
        <dbReference type="Proteomes" id="UP000019116"/>
    </source>
</evidence>
<dbReference type="Gramene" id="TraesCLE_scaffold_082893_01G000200.1">
    <property type="protein sequence ID" value="TraesCLE_scaffold_082893_01G000200.1"/>
    <property type="gene ID" value="TraesCLE_scaffold_082893_01G000200"/>
</dbReference>
<feature type="compositionally biased region" description="Basic and acidic residues" evidence="2">
    <location>
        <begin position="206"/>
        <end position="230"/>
    </location>
</feature>
<dbReference type="Gramene" id="TraesCS1D03G1033200.1">
    <property type="protein sequence ID" value="TraesCS1D03G1033200.1.CDS"/>
    <property type="gene ID" value="TraesCS1D03G1033200"/>
</dbReference>
<dbReference type="Proteomes" id="UP000019116">
    <property type="component" value="Chromosome 1D"/>
</dbReference>
<dbReference type="Gramene" id="TraesLAC1D03G00579690.1">
    <property type="protein sequence ID" value="TraesLAC1D03G00579690.1"/>
    <property type="gene ID" value="TraesLAC1D03G00579690"/>
</dbReference>
<evidence type="ECO:0000256" key="1">
    <source>
        <dbReference type="SAM" id="Coils"/>
    </source>
</evidence>
<dbReference type="Gramene" id="TraesRN1D0101096600.1">
    <property type="protein sequence ID" value="TraesRN1D0101096600.1"/>
    <property type="gene ID" value="TraesRN1D0101096600"/>
</dbReference>
<dbReference type="Gramene" id="TraesNOR1D03G00583650.1">
    <property type="protein sequence ID" value="TraesNOR1D03G00583650.1"/>
    <property type="gene ID" value="TraesNOR1D03G00583650"/>
</dbReference>
<reference evidence="3" key="2">
    <citation type="submission" date="2018-10" db="UniProtKB">
        <authorList>
            <consortium name="EnsemblPlants"/>
        </authorList>
    </citation>
    <scope>IDENTIFICATION</scope>
</reference>
<organism evidence="3">
    <name type="scientific">Triticum aestivum</name>
    <name type="common">Wheat</name>
    <dbReference type="NCBI Taxonomy" id="4565"/>
    <lineage>
        <taxon>Eukaryota</taxon>
        <taxon>Viridiplantae</taxon>
        <taxon>Streptophyta</taxon>
        <taxon>Embryophyta</taxon>
        <taxon>Tracheophyta</taxon>
        <taxon>Spermatophyta</taxon>
        <taxon>Magnoliopsida</taxon>
        <taxon>Liliopsida</taxon>
        <taxon>Poales</taxon>
        <taxon>Poaceae</taxon>
        <taxon>BOP clade</taxon>
        <taxon>Pooideae</taxon>
        <taxon>Triticodae</taxon>
        <taxon>Triticeae</taxon>
        <taxon>Triticinae</taxon>
        <taxon>Triticum</taxon>
    </lineage>
</organism>
<reference evidence="3" key="1">
    <citation type="submission" date="2018-08" db="EMBL/GenBank/DDBJ databases">
        <authorList>
            <person name="Rossello M."/>
        </authorList>
    </citation>
    <scope>NUCLEOTIDE SEQUENCE [LARGE SCALE GENOMIC DNA]</scope>
    <source>
        <strain evidence="3">cv. Chinese Spring</strain>
    </source>
</reference>
<sequence length="362" mass="39403">MATMALRAAATGFLRPAAVPMCEGYTCLVPMLSAGSADDIYNTFRFGACSATQELEDPPCPFNFGETLREAGTKLSESAFIPVDHLPKLRPEDIYHILGGGAVVAGLVMMSEGEKNDDKDGQTSEIIHDLKEKLSEVTERAENLAAENKRLLEDVDKVREANKQHGYEVWMDTIRSIHEKELARLEAGSDKEGDGSGNDNKGNKSGKKDNECDKKGNESDKKGGKSDKKDEKPLAKKLLELLMAPSTVETWYKDITSNWAKWSYLFGMVPVFYALKMADYAKILKGDLSGIDPRVEVVESRACPCGIPWPQRCSRCGGGLPNFVGDSGLVSFPGIPGVKGETFTATTPTPVPRATSPRPPQP</sequence>
<gene>
    <name evidence="3" type="primary">LOC123183395</name>
</gene>
<dbReference type="Gramene" id="TraesSYM1D03G00583210.2">
    <property type="protein sequence ID" value="TraesSYM1D03G00583210.2"/>
    <property type="gene ID" value="TraesSYM1D03G00583210"/>
</dbReference>
<proteinExistence type="predicted"/>
<feature type="region of interest" description="Disordered" evidence="2">
    <location>
        <begin position="340"/>
        <end position="362"/>
    </location>
</feature>
<dbReference type="SMR" id="A0A3B6A2P5"/>
<dbReference type="Gramene" id="TraesCS1D02G448600.1">
    <property type="protein sequence ID" value="TraesCS1D02G448600.1"/>
    <property type="gene ID" value="TraesCS1D02G448600"/>
</dbReference>
<keyword evidence="4" id="KW-1185">Reference proteome</keyword>
<evidence type="ECO:0000313" key="3">
    <source>
        <dbReference type="EnsemblPlants" id="TraesCS1D02G448600.1"/>
    </source>
</evidence>
<feature type="region of interest" description="Disordered" evidence="2">
    <location>
        <begin position="186"/>
        <end position="230"/>
    </location>
</feature>
<dbReference type="EnsemblPlants" id="TraesCS1D02G448600.1">
    <property type="protein sequence ID" value="TraesCS1D02G448600.1"/>
    <property type="gene ID" value="TraesCS1D02G448600"/>
</dbReference>
<dbReference type="GeneID" id="123183395"/>